<name>A0AA38GY51_TAXCH</name>
<protein>
    <submittedName>
        <fullName evidence="1">Uncharacterized protein</fullName>
    </submittedName>
</protein>
<reference evidence="1 2" key="1">
    <citation type="journal article" date="2021" name="Nat. Plants">
        <title>The Taxus genome provides insights into paclitaxel biosynthesis.</title>
        <authorList>
            <person name="Xiong X."/>
            <person name="Gou J."/>
            <person name="Liao Q."/>
            <person name="Li Y."/>
            <person name="Zhou Q."/>
            <person name="Bi G."/>
            <person name="Li C."/>
            <person name="Du R."/>
            <person name="Wang X."/>
            <person name="Sun T."/>
            <person name="Guo L."/>
            <person name="Liang H."/>
            <person name="Lu P."/>
            <person name="Wu Y."/>
            <person name="Zhang Z."/>
            <person name="Ro D.K."/>
            <person name="Shang Y."/>
            <person name="Huang S."/>
            <person name="Yan J."/>
        </authorList>
    </citation>
    <scope>NUCLEOTIDE SEQUENCE [LARGE SCALE GENOMIC DNA]</scope>
    <source>
        <strain evidence="1">Ta-2019</strain>
    </source>
</reference>
<dbReference type="Proteomes" id="UP000824469">
    <property type="component" value="Unassembled WGS sequence"/>
</dbReference>
<feature type="non-terminal residue" evidence="1">
    <location>
        <position position="1"/>
    </location>
</feature>
<keyword evidence="2" id="KW-1185">Reference proteome</keyword>
<organism evidence="1 2">
    <name type="scientific">Taxus chinensis</name>
    <name type="common">Chinese yew</name>
    <name type="synonym">Taxus wallichiana var. chinensis</name>
    <dbReference type="NCBI Taxonomy" id="29808"/>
    <lineage>
        <taxon>Eukaryota</taxon>
        <taxon>Viridiplantae</taxon>
        <taxon>Streptophyta</taxon>
        <taxon>Embryophyta</taxon>
        <taxon>Tracheophyta</taxon>
        <taxon>Spermatophyta</taxon>
        <taxon>Pinopsida</taxon>
        <taxon>Pinidae</taxon>
        <taxon>Conifers II</taxon>
        <taxon>Cupressales</taxon>
        <taxon>Taxaceae</taxon>
        <taxon>Taxus</taxon>
    </lineage>
</organism>
<gene>
    <name evidence="1" type="ORF">KI387_003782</name>
</gene>
<evidence type="ECO:0000313" key="2">
    <source>
        <dbReference type="Proteomes" id="UP000824469"/>
    </source>
</evidence>
<dbReference type="EMBL" id="JAHRHJ020000001">
    <property type="protein sequence ID" value="KAH9331674.1"/>
    <property type="molecule type" value="Genomic_DNA"/>
</dbReference>
<evidence type="ECO:0000313" key="1">
    <source>
        <dbReference type="EMBL" id="KAH9331674.1"/>
    </source>
</evidence>
<sequence>YVAAEHSFPNQEMLQGNQFLQVQEEILRSMVLQDESSTSELLAIYKPQARNIDGVPLEKSDIQKRWMISSINADQSQELLEQQGLFNQLKPNYAKLPLSFSTYLEECYAASQTETDEDFVSKVEKVWSELNEEMMKDVDTRN</sequence>
<accession>A0AA38GY51</accession>
<dbReference type="AlphaFoldDB" id="A0AA38GY51"/>
<proteinExistence type="predicted"/>
<comment type="caution">
    <text evidence="1">The sequence shown here is derived from an EMBL/GenBank/DDBJ whole genome shotgun (WGS) entry which is preliminary data.</text>
</comment>